<keyword evidence="2" id="KW-0805">Transcription regulation</keyword>
<comment type="caution">
    <text evidence="8">The sequence shown here is derived from an EMBL/GenBank/DDBJ whole genome shotgun (WGS) entry which is preliminary data.</text>
</comment>
<keyword evidence="4" id="KW-0804">Transcription</keyword>
<sequence>MSFNANWQDNPSTDDERPAKARRIARACLQCRARKQRCLPSSEEASLQLPCKRCQRLSITCSFETDRAPTLDVAQSPSSLVQLVIELQNRLNQHETRILELESQKRQSDVNRKEPPRYVQPERQQAFSPSQSDIYHSPESSIDGIHLGPPIATLRSLRVLAEEQVHDSTPRALKYKSIYNPIHQGLLSVENVQRAIEIFFQHCHVSAPVLDETIRYSWQEYLERSPTLILAICSVGTRFWDAGDQRQVTRTGRPRSLANAHNSGNSIGAHSRFHDLTKLLDKAVSRLLLRPTPADVTLDSICVLLLYAQWMPCSREDEDENPDRHSTHDTRKAKSRYNEISAWAVLGLAERYSVLLGLEQSATSFFKDPNKSPSAEDANRLRVWYNLLTCNFNLMLTSGLPVSIDPTPSVQVARNFVSSELMQSPADLRVRGLVELVGIVHLAMSSCGDISGRQLQPSCLERLNIDLDDWERSWFAHLEKTDSHYNHLPFTSARWYRLSLNCASLAPILSSPRVHRPLTDSIQPHIRQALPVSLTAAAQIILSQSSYKADIVFSLDSKNPSSFPDGAYHADRGSVSRLYYAVDSTWISHTFAITFLSLCYIRGLIDENLQIRSQTSSQVKGNVFTRLPSSSPSVLARLLRLALEIFDSVCPATTFHFAQDFQSIVHYAVSLVLVSEKNMKDIEREEIDDMAIQSLLDLMNNSGVDWAGNLFGESLDFPDLNTDGMLA</sequence>
<dbReference type="Proteomes" id="UP001219568">
    <property type="component" value="Unassembled WGS sequence"/>
</dbReference>
<evidence type="ECO:0000256" key="4">
    <source>
        <dbReference type="ARBA" id="ARBA00023163"/>
    </source>
</evidence>
<evidence type="ECO:0000256" key="3">
    <source>
        <dbReference type="ARBA" id="ARBA00023125"/>
    </source>
</evidence>
<dbReference type="CDD" id="cd00067">
    <property type="entry name" value="GAL4"/>
    <property type="match status" value="1"/>
</dbReference>
<comment type="subcellular location">
    <subcellularLocation>
        <location evidence="1">Nucleus</location>
    </subcellularLocation>
</comment>
<dbReference type="PANTHER" id="PTHR31845:SF17">
    <property type="entry name" value="ZN(II)2CYS6 TRANSCRIPTION FACTOR (EUROFUNG)"/>
    <property type="match status" value="1"/>
</dbReference>
<evidence type="ECO:0000259" key="7">
    <source>
        <dbReference type="PROSITE" id="PS50048"/>
    </source>
</evidence>
<dbReference type="InterPro" id="IPR036864">
    <property type="entry name" value="Zn2-C6_fun-type_DNA-bd_sf"/>
</dbReference>
<dbReference type="AlphaFoldDB" id="A0AAD6IM73"/>
<accession>A0AAD6IM73</accession>
<dbReference type="SMART" id="SM00066">
    <property type="entry name" value="GAL4"/>
    <property type="match status" value="1"/>
</dbReference>
<name>A0AAD6IM73_PENCN</name>
<dbReference type="PANTHER" id="PTHR31845">
    <property type="entry name" value="FINGER DOMAIN PROTEIN, PUTATIVE-RELATED"/>
    <property type="match status" value="1"/>
</dbReference>
<reference evidence="8" key="2">
    <citation type="submission" date="2023-01" db="EMBL/GenBank/DDBJ databases">
        <authorList>
            <person name="Petersen C."/>
        </authorList>
    </citation>
    <scope>NUCLEOTIDE SEQUENCE</scope>
    <source>
        <strain evidence="8">IBT 15450</strain>
    </source>
</reference>
<evidence type="ECO:0000256" key="6">
    <source>
        <dbReference type="SAM" id="MobiDB-lite"/>
    </source>
</evidence>
<dbReference type="PROSITE" id="PS50048">
    <property type="entry name" value="ZN2_CY6_FUNGAL_2"/>
    <property type="match status" value="1"/>
</dbReference>
<feature type="compositionally biased region" description="Basic and acidic residues" evidence="6">
    <location>
        <begin position="98"/>
        <end position="116"/>
    </location>
</feature>
<dbReference type="SUPFAM" id="SSF57701">
    <property type="entry name" value="Zn2/Cys6 DNA-binding domain"/>
    <property type="match status" value="1"/>
</dbReference>
<organism evidence="8 9">
    <name type="scientific">Penicillium canescens</name>
    <dbReference type="NCBI Taxonomy" id="5083"/>
    <lineage>
        <taxon>Eukaryota</taxon>
        <taxon>Fungi</taxon>
        <taxon>Dikarya</taxon>
        <taxon>Ascomycota</taxon>
        <taxon>Pezizomycotina</taxon>
        <taxon>Eurotiomycetes</taxon>
        <taxon>Eurotiomycetidae</taxon>
        <taxon>Eurotiales</taxon>
        <taxon>Aspergillaceae</taxon>
        <taxon>Penicillium</taxon>
    </lineage>
</organism>
<dbReference type="InterPro" id="IPR001138">
    <property type="entry name" value="Zn2Cys6_DnaBD"/>
</dbReference>
<dbReference type="CDD" id="cd12148">
    <property type="entry name" value="fungal_TF_MHR"/>
    <property type="match status" value="1"/>
</dbReference>
<dbReference type="GO" id="GO:0000981">
    <property type="term" value="F:DNA-binding transcription factor activity, RNA polymerase II-specific"/>
    <property type="evidence" value="ECO:0007669"/>
    <property type="project" value="InterPro"/>
</dbReference>
<evidence type="ECO:0000256" key="2">
    <source>
        <dbReference type="ARBA" id="ARBA00023015"/>
    </source>
</evidence>
<protein>
    <submittedName>
        <fullName evidence="8">Transcriptional regulator family: Fungal Specific TF</fullName>
    </submittedName>
</protein>
<dbReference type="EMBL" id="JAQJZL010000002">
    <property type="protein sequence ID" value="KAJ6052370.1"/>
    <property type="molecule type" value="Genomic_DNA"/>
</dbReference>
<feature type="region of interest" description="Disordered" evidence="6">
    <location>
        <begin position="98"/>
        <end position="133"/>
    </location>
</feature>
<dbReference type="Gene3D" id="4.10.240.10">
    <property type="entry name" value="Zn(2)-C6 fungal-type DNA-binding domain"/>
    <property type="match status" value="1"/>
</dbReference>
<dbReference type="GO" id="GO:0008270">
    <property type="term" value="F:zinc ion binding"/>
    <property type="evidence" value="ECO:0007669"/>
    <property type="project" value="InterPro"/>
</dbReference>
<dbReference type="PROSITE" id="PS00463">
    <property type="entry name" value="ZN2_CY6_FUNGAL_1"/>
    <property type="match status" value="1"/>
</dbReference>
<proteinExistence type="predicted"/>
<dbReference type="GO" id="GO:0005634">
    <property type="term" value="C:nucleus"/>
    <property type="evidence" value="ECO:0007669"/>
    <property type="project" value="UniProtKB-SubCell"/>
</dbReference>
<keyword evidence="9" id="KW-1185">Reference proteome</keyword>
<evidence type="ECO:0000256" key="1">
    <source>
        <dbReference type="ARBA" id="ARBA00004123"/>
    </source>
</evidence>
<feature type="compositionally biased region" description="Polar residues" evidence="6">
    <location>
        <begin position="122"/>
        <end position="133"/>
    </location>
</feature>
<dbReference type="InterPro" id="IPR051089">
    <property type="entry name" value="prtT"/>
</dbReference>
<gene>
    <name evidence="8" type="ORF">N7460_002904</name>
</gene>
<keyword evidence="5" id="KW-0539">Nucleus</keyword>
<dbReference type="GO" id="GO:0000976">
    <property type="term" value="F:transcription cis-regulatory region binding"/>
    <property type="evidence" value="ECO:0007669"/>
    <property type="project" value="TreeGrafter"/>
</dbReference>
<keyword evidence="3" id="KW-0238">DNA-binding</keyword>
<feature type="domain" description="Zn(2)-C6 fungal-type" evidence="7">
    <location>
        <begin position="27"/>
        <end position="63"/>
    </location>
</feature>
<reference evidence="8" key="1">
    <citation type="journal article" date="2023" name="IMA Fungus">
        <title>Comparative genomic study of the Penicillium genus elucidates a diverse pangenome and 15 lateral gene transfer events.</title>
        <authorList>
            <person name="Petersen C."/>
            <person name="Sorensen T."/>
            <person name="Nielsen M.R."/>
            <person name="Sondergaard T.E."/>
            <person name="Sorensen J.L."/>
            <person name="Fitzpatrick D.A."/>
            <person name="Frisvad J.C."/>
            <person name="Nielsen K.L."/>
        </authorList>
    </citation>
    <scope>NUCLEOTIDE SEQUENCE</scope>
    <source>
        <strain evidence="8">IBT 15450</strain>
    </source>
</reference>
<evidence type="ECO:0000313" key="8">
    <source>
        <dbReference type="EMBL" id="KAJ6052370.1"/>
    </source>
</evidence>
<evidence type="ECO:0000313" key="9">
    <source>
        <dbReference type="Proteomes" id="UP001219568"/>
    </source>
</evidence>
<evidence type="ECO:0000256" key="5">
    <source>
        <dbReference type="ARBA" id="ARBA00023242"/>
    </source>
</evidence>